<accession>A0A5J4UIS1</accession>
<evidence type="ECO:0000313" key="2">
    <source>
        <dbReference type="Proteomes" id="UP000324800"/>
    </source>
</evidence>
<organism evidence="1 2">
    <name type="scientific">Streblomastix strix</name>
    <dbReference type="NCBI Taxonomy" id="222440"/>
    <lineage>
        <taxon>Eukaryota</taxon>
        <taxon>Metamonada</taxon>
        <taxon>Preaxostyla</taxon>
        <taxon>Oxymonadida</taxon>
        <taxon>Streblomastigidae</taxon>
        <taxon>Streblomastix</taxon>
    </lineage>
</organism>
<reference evidence="1 2" key="1">
    <citation type="submission" date="2019-03" db="EMBL/GenBank/DDBJ databases">
        <title>Single cell metagenomics reveals metabolic interactions within the superorganism composed of flagellate Streblomastix strix and complex community of Bacteroidetes bacteria on its surface.</title>
        <authorList>
            <person name="Treitli S.C."/>
            <person name="Kolisko M."/>
            <person name="Husnik F."/>
            <person name="Keeling P."/>
            <person name="Hampl V."/>
        </authorList>
    </citation>
    <scope>NUCLEOTIDE SEQUENCE [LARGE SCALE GENOMIC DNA]</scope>
    <source>
        <strain evidence="1">ST1C</strain>
    </source>
</reference>
<dbReference type="EMBL" id="SNRW01015741">
    <property type="protein sequence ID" value="KAA6370084.1"/>
    <property type="molecule type" value="Genomic_DNA"/>
</dbReference>
<protein>
    <submittedName>
        <fullName evidence="1">Uncharacterized protein</fullName>
    </submittedName>
</protein>
<name>A0A5J4UIS1_9EUKA</name>
<dbReference type="Proteomes" id="UP000324800">
    <property type="component" value="Unassembled WGS sequence"/>
</dbReference>
<proteinExistence type="predicted"/>
<dbReference type="AlphaFoldDB" id="A0A5J4UIS1"/>
<evidence type="ECO:0000313" key="1">
    <source>
        <dbReference type="EMBL" id="KAA6370084.1"/>
    </source>
</evidence>
<comment type="caution">
    <text evidence="1">The sequence shown here is derived from an EMBL/GenBank/DDBJ whole genome shotgun (WGS) entry which is preliminary data.</text>
</comment>
<gene>
    <name evidence="1" type="ORF">EZS28_034389</name>
</gene>
<sequence length="208" mass="22176">MSITYRIQQHIIVIPKFIWYGIFLGCDPLSTTVSLQDQWNIVNTPAGELMIGVNNQITDNNKGLIISADGYTLTFNGNGFVDVGTNQSIAGISSGNIQINPTANGYDDAPNTAEINPCGLVLAVASQAGDNNRGIQRTADGNTLSFKEQIIAQTGANNGATDGSVNYSAGNPILWGANSLGTDGGFYSNGNNIFWRAHALQFDPYYYG</sequence>